<dbReference type="OrthoDB" id="408093at2759"/>
<dbReference type="EMBL" id="LSRX01000511">
    <property type="protein sequence ID" value="OLP95238.1"/>
    <property type="molecule type" value="Genomic_DNA"/>
</dbReference>
<comment type="caution">
    <text evidence="2">The sequence shown here is derived from an EMBL/GenBank/DDBJ whole genome shotgun (WGS) entry which is preliminary data.</text>
</comment>
<accession>A0A1Q9DJA8</accession>
<feature type="transmembrane region" description="Helical" evidence="1">
    <location>
        <begin position="20"/>
        <end position="39"/>
    </location>
</feature>
<protein>
    <submittedName>
        <fullName evidence="2">Uncharacterized protein</fullName>
    </submittedName>
</protein>
<organism evidence="2 3">
    <name type="scientific">Symbiodinium microadriaticum</name>
    <name type="common">Dinoflagellate</name>
    <name type="synonym">Zooxanthella microadriatica</name>
    <dbReference type="NCBI Taxonomy" id="2951"/>
    <lineage>
        <taxon>Eukaryota</taxon>
        <taxon>Sar</taxon>
        <taxon>Alveolata</taxon>
        <taxon>Dinophyceae</taxon>
        <taxon>Suessiales</taxon>
        <taxon>Symbiodiniaceae</taxon>
        <taxon>Symbiodinium</taxon>
    </lineage>
</organism>
<keyword evidence="1" id="KW-1133">Transmembrane helix</keyword>
<feature type="transmembrane region" description="Helical" evidence="1">
    <location>
        <begin position="144"/>
        <end position="161"/>
    </location>
</feature>
<feature type="transmembrane region" description="Helical" evidence="1">
    <location>
        <begin position="375"/>
        <end position="395"/>
    </location>
</feature>
<keyword evidence="1" id="KW-0812">Transmembrane</keyword>
<name>A0A1Q9DJA8_SYMMI</name>
<sequence length="431" mass="48083">MQSNEEGHNFWMLTSQVCFYAAYGTTGLAAVWFAAVNFVGDEAYHPLDFFSNKMRTRPYWYLAVVAATGGLLGLDMASGYLEELSNALPELVVCTNLQGFVLVGTMMFSESAGAAMVTMLAHMIVTKGFVVVITIPTAPFMPGAVYSNAYFMMYIFFVFFLKARGTKNQNAQDSGILDLGSCCVYEYESHDEISFTTLPPPSRTGSCCFGALFGDDNHLLSISEACEAHSPFKPVVKLRDFFSIFLDIANGLGLMDLDCDLIRKIYNSDPPQDGKYTCQRLLCTEGSREDEKEPKMNMGDKIGWEAFNESCGHSPVRHLPMLKDWLKPTNRKFYSLYKKVGAERHARHLVKIQFQSKFALPDGAERVPKLWARTVLRGCPVLLLVTDILFLAVYLMSRGEYGKTITILYFITALGMLLGCCSQYKSGTTVE</sequence>
<feature type="transmembrane region" description="Helical" evidence="1">
    <location>
        <begin position="401"/>
        <end position="421"/>
    </location>
</feature>
<reference evidence="2 3" key="1">
    <citation type="submission" date="2016-02" db="EMBL/GenBank/DDBJ databases">
        <title>Genome analysis of coral dinoflagellate symbionts highlights evolutionary adaptations to a symbiotic lifestyle.</title>
        <authorList>
            <person name="Aranda M."/>
            <person name="Li Y."/>
            <person name="Liew Y.J."/>
            <person name="Baumgarten S."/>
            <person name="Simakov O."/>
            <person name="Wilson M."/>
            <person name="Piel J."/>
            <person name="Ashoor H."/>
            <person name="Bougouffa S."/>
            <person name="Bajic V.B."/>
            <person name="Ryu T."/>
            <person name="Ravasi T."/>
            <person name="Bayer T."/>
            <person name="Micklem G."/>
            <person name="Kim H."/>
            <person name="Bhak J."/>
            <person name="Lajeunesse T.C."/>
            <person name="Voolstra C.R."/>
        </authorList>
    </citation>
    <scope>NUCLEOTIDE SEQUENCE [LARGE SCALE GENOMIC DNA]</scope>
    <source>
        <strain evidence="2 3">CCMP2467</strain>
    </source>
</reference>
<dbReference type="AlphaFoldDB" id="A0A1Q9DJA8"/>
<dbReference type="Proteomes" id="UP000186817">
    <property type="component" value="Unassembled WGS sequence"/>
</dbReference>
<gene>
    <name evidence="2" type="ORF">AK812_SmicGene22660</name>
</gene>
<evidence type="ECO:0000313" key="2">
    <source>
        <dbReference type="EMBL" id="OLP95238.1"/>
    </source>
</evidence>
<keyword evidence="1" id="KW-0472">Membrane</keyword>
<evidence type="ECO:0000256" key="1">
    <source>
        <dbReference type="SAM" id="Phobius"/>
    </source>
</evidence>
<feature type="transmembrane region" description="Helical" evidence="1">
    <location>
        <begin position="59"/>
        <end position="81"/>
    </location>
</feature>
<keyword evidence="3" id="KW-1185">Reference proteome</keyword>
<proteinExistence type="predicted"/>
<evidence type="ECO:0000313" key="3">
    <source>
        <dbReference type="Proteomes" id="UP000186817"/>
    </source>
</evidence>